<comment type="caution">
    <text evidence="6">The sequence shown here is derived from an EMBL/GenBank/DDBJ whole genome shotgun (WGS) entry which is preliminary data.</text>
</comment>
<dbReference type="InterPro" id="IPR016160">
    <property type="entry name" value="Ald_DH_CS_CYS"/>
</dbReference>
<dbReference type="NCBIfam" id="TIGR03250">
    <property type="entry name" value="PhnAcAld_DH"/>
    <property type="match status" value="1"/>
</dbReference>
<feature type="domain" description="Aldehyde dehydrogenase" evidence="5">
    <location>
        <begin position="24"/>
        <end position="475"/>
    </location>
</feature>
<dbReference type="CDD" id="cd07146">
    <property type="entry name" value="ALDH_PhpJ"/>
    <property type="match status" value="1"/>
</dbReference>
<dbReference type="Pfam" id="PF00171">
    <property type="entry name" value="Aldedh"/>
    <property type="match status" value="1"/>
</dbReference>
<evidence type="ECO:0000259" key="5">
    <source>
        <dbReference type="Pfam" id="PF00171"/>
    </source>
</evidence>
<dbReference type="InterPro" id="IPR017656">
    <property type="entry name" value="Put_phosphonoacetaldehyde_DH"/>
</dbReference>
<dbReference type="Gene3D" id="3.40.309.10">
    <property type="entry name" value="Aldehyde Dehydrogenase, Chain A, domain 2"/>
    <property type="match status" value="1"/>
</dbReference>
<gene>
    <name evidence="6" type="primary">phnY</name>
    <name evidence="6" type="ORF">J7I43_13830</name>
</gene>
<evidence type="ECO:0000256" key="4">
    <source>
        <dbReference type="RuleBase" id="RU003345"/>
    </source>
</evidence>
<organism evidence="6 7">
    <name type="scientific">Chitinophaga chungangae</name>
    <dbReference type="NCBI Taxonomy" id="2821488"/>
    <lineage>
        <taxon>Bacteria</taxon>
        <taxon>Pseudomonadati</taxon>
        <taxon>Bacteroidota</taxon>
        <taxon>Chitinophagia</taxon>
        <taxon>Chitinophagales</taxon>
        <taxon>Chitinophagaceae</taxon>
        <taxon>Chitinophaga</taxon>
    </lineage>
</organism>
<dbReference type="SUPFAM" id="SSF53720">
    <property type="entry name" value="ALDH-like"/>
    <property type="match status" value="1"/>
</dbReference>
<dbReference type="PROSITE" id="PS00687">
    <property type="entry name" value="ALDEHYDE_DEHYDR_GLU"/>
    <property type="match status" value="1"/>
</dbReference>
<evidence type="ECO:0000256" key="2">
    <source>
        <dbReference type="ARBA" id="ARBA00023002"/>
    </source>
</evidence>
<proteinExistence type="inferred from homology"/>
<comment type="similarity">
    <text evidence="1 4">Belongs to the aldehyde dehydrogenase family.</text>
</comment>
<dbReference type="EMBL" id="JAGHKP010000002">
    <property type="protein sequence ID" value="MBO9153302.1"/>
    <property type="molecule type" value="Genomic_DNA"/>
</dbReference>
<evidence type="ECO:0000313" key="6">
    <source>
        <dbReference type="EMBL" id="MBO9153302.1"/>
    </source>
</evidence>
<name>A0ABS3YF41_9BACT</name>
<keyword evidence="2 4" id="KW-0560">Oxidoreductase</keyword>
<evidence type="ECO:0000256" key="3">
    <source>
        <dbReference type="PROSITE-ProRule" id="PRU10007"/>
    </source>
</evidence>
<dbReference type="InterPro" id="IPR051020">
    <property type="entry name" value="ALDH-related_metabolic_enz"/>
</dbReference>
<dbReference type="RefSeq" id="WP_209146268.1">
    <property type="nucleotide sequence ID" value="NZ_JAGHKP010000002.1"/>
</dbReference>
<protein>
    <submittedName>
        <fullName evidence="6">Phosphonoacetaldehyde dehydrogenase</fullName>
    </submittedName>
</protein>
<dbReference type="InterPro" id="IPR016161">
    <property type="entry name" value="Ald_DH/histidinol_DH"/>
</dbReference>
<dbReference type="Gene3D" id="3.40.605.10">
    <property type="entry name" value="Aldehyde Dehydrogenase, Chain A, domain 1"/>
    <property type="match status" value="1"/>
</dbReference>
<dbReference type="InterPro" id="IPR016162">
    <property type="entry name" value="Ald_DH_N"/>
</dbReference>
<sequence length="480" mass="51763">MLDTFVPGKVAALTGYIAGQPVESKQLLEVRSPYDGGMAGTVTLASKSHTEAAIEAGLKGGVKLSRYERFAILDKTRQLLEEKKEEFAALITAESGLCIRESRYEVGRARDVLHFAALEALKDDGQIFSCDISPQGKARKIFTVREPLNLAVAITPFNHPLNQVAHKIAPAIATGTPVILKPSEKTPLTAIRLSELLYQAGLPHYMLSVLLGPTAEVAEVLVADPRVELVSFTGSVAVGKHIAKNAGYKKVILELGGNDPLIVLEDADMELAVMLAAEGAYRNSGQRCTAVKRILVQDSIHDEFVRKLVERTKEYVTGDPASPETRVGTVIDEPAAIYLEDVVKKAVAQGAEVLTGGNRRGAQMEPTVIVNVPRDAQMVVQESFGPLAPVMKVRDLDDAIQLANSTAFGLSSGIVTNDMQKAIKAVKELRMGTVNINEVPGYRIESSPFGGIKDSGLGIKEGVIEAMKCFTYVKTFSLPW</sequence>
<reference evidence="7" key="1">
    <citation type="submission" date="2021-03" db="EMBL/GenBank/DDBJ databases">
        <title>Assistant Professor.</title>
        <authorList>
            <person name="Huq M.A."/>
        </authorList>
    </citation>
    <scope>NUCLEOTIDE SEQUENCE [LARGE SCALE GENOMIC DNA]</scope>
    <source>
        <strain evidence="7">MAH-28</strain>
    </source>
</reference>
<dbReference type="InterPro" id="IPR016163">
    <property type="entry name" value="Ald_DH_C"/>
</dbReference>
<dbReference type="InterPro" id="IPR029510">
    <property type="entry name" value="Ald_DH_CS_GLU"/>
</dbReference>
<dbReference type="PROSITE" id="PS00070">
    <property type="entry name" value="ALDEHYDE_DEHYDR_CYS"/>
    <property type="match status" value="1"/>
</dbReference>
<dbReference type="InterPro" id="IPR015590">
    <property type="entry name" value="Aldehyde_DH_dom"/>
</dbReference>
<accession>A0ABS3YF41</accession>
<evidence type="ECO:0000256" key="1">
    <source>
        <dbReference type="ARBA" id="ARBA00009986"/>
    </source>
</evidence>
<feature type="active site" evidence="3">
    <location>
        <position position="254"/>
    </location>
</feature>
<dbReference type="Proteomes" id="UP000679126">
    <property type="component" value="Unassembled WGS sequence"/>
</dbReference>
<keyword evidence="7" id="KW-1185">Reference proteome</keyword>
<dbReference type="PANTHER" id="PTHR42991:SF1">
    <property type="entry name" value="ALDEHYDE DEHYDROGENASE"/>
    <property type="match status" value="1"/>
</dbReference>
<evidence type="ECO:0000313" key="7">
    <source>
        <dbReference type="Proteomes" id="UP000679126"/>
    </source>
</evidence>
<dbReference type="PANTHER" id="PTHR42991">
    <property type="entry name" value="ALDEHYDE DEHYDROGENASE"/>
    <property type="match status" value="1"/>
</dbReference>